<evidence type="ECO:0000256" key="6">
    <source>
        <dbReference type="ARBA" id="ARBA00022656"/>
    </source>
</evidence>
<dbReference type="GO" id="GO:0005576">
    <property type="term" value="C:extracellular region"/>
    <property type="evidence" value="ECO:0007669"/>
    <property type="project" value="UniProtKB-SubCell"/>
</dbReference>
<organism evidence="13 14">
    <name type="scientific">Trichonephila clavata</name>
    <name type="common">Joro spider</name>
    <name type="synonym">Nephila clavata</name>
    <dbReference type="NCBI Taxonomy" id="2740835"/>
    <lineage>
        <taxon>Eukaryota</taxon>
        <taxon>Metazoa</taxon>
        <taxon>Ecdysozoa</taxon>
        <taxon>Arthropoda</taxon>
        <taxon>Chelicerata</taxon>
        <taxon>Arachnida</taxon>
        <taxon>Araneae</taxon>
        <taxon>Araneomorphae</taxon>
        <taxon>Entelegynae</taxon>
        <taxon>Araneoidea</taxon>
        <taxon>Nephilidae</taxon>
        <taxon>Trichonephila</taxon>
    </lineage>
</organism>
<sequence>MLYQEGRKAFERFIEEFLDNPFKNINERIEKGRTVLHYAAQLSDAGIVKLLIEQGANVNARDDRGEAALHIAAFAGKARNAKALIEKGARVNARSNNQAVPLHLACLARRVKTMEVLINAEGDVNAIDKFGCSPLNYAKIYPKVTSYLEKKGVNMRDVEVMYGEANKAIEEVMEKRNVNELQLEEVDLTD</sequence>
<dbReference type="InterPro" id="IPR002110">
    <property type="entry name" value="Ankyrin_rpt"/>
</dbReference>
<dbReference type="PANTHER" id="PTHR24124">
    <property type="entry name" value="ANKYRIN REPEAT FAMILY A"/>
    <property type="match status" value="1"/>
</dbReference>
<feature type="repeat" description="ANK" evidence="12">
    <location>
        <begin position="31"/>
        <end position="63"/>
    </location>
</feature>
<keyword evidence="3" id="KW-0268">Exocytosis</keyword>
<evidence type="ECO:0000313" key="14">
    <source>
        <dbReference type="Proteomes" id="UP000887116"/>
    </source>
</evidence>
<protein>
    <submittedName>
        <fullName evidence="13">Ankyrin repeat domain protein</fullName>
    </submittedName>
</protein>
<dbReference type="AlphaFoldDB" id="A0A8X6GRJ2"/>
<comment type="caution">
    <text evidence="13">The sequence shown here is derived from an EMBL/GenBank/DDBJ whole genome shotgun (WGS) entry which is preliminary data.</text>
</comment>
<proteinExistence type="predicted"/>
<evidence type="ECO:0000256" key="11">
    <source>
        <dbReference type="ARBA" id="ARBA00023298"/>
    </source>
</evidence>
<accession>A0A8X6GRJ2</accession>
<dbReference type="SUPFAM" id="SSF48403">
    <property type="entry name" value="Ankyrin repeat"/>
    <property type="match status" value="1"/>
</dbReference>
<feature type="repeat" description="ANK" evidence="12">
    <location>
        <begin position="97"/>
        <end position="129"/>
    </location>
</feature>
<dbReference type="GO" id="GO:0044218">
    <property type="term" value="C:other organism cell membrane"/>
    <property type="evidence" value="ECO:0007669"/>
    <property type="project" value="UniProtKB-KW"/>
</dbReference>
<evidence type="ECO:0000256" key="4">
    <source>
        <dbReference type="ARBA" id="ARBA00022525"/>
    </source>
</evidence>
<evidence type="ECO:0000313" key="13">
    <source>
        <dbReference type="EMBL" id="GFQ72354.1"/>
    </source>
</evidence>
<keyword evidence="10 12" id="KW-0040">ANK repeat</keyword>
<name>A0A8X6GRJ2_TRICU</name>
<dbReference type="GO" id="GO:0006887">
    <property type="term" value="P:exocytosis"/>
    <property type="evidence" value="ECO:0007669"/>
    <property type="project" value="UniProtKB-KW"/>
</dbReference>
<evidence type="ECO:0000256" key="3">
    <source>
        <dbReference type="ARBA" id="ARBA00022483"/>
    </source>
</evidence>
<dbReference type="GO" id="GO:0005634">
    <property type="term" value="C:nucleus"/>
    <property type="evidence" value="ECO:0007669"/>
    <property type="project" value="TreeGrafter"/>
</dbReference>
<keyword evidence="11" id="KW-0472">Membrane</keyword>
<evidence type="ECO:0000256" key="7">
    <source>
        <dbReference type="ARBA" id="ARBA00022699"/>
    </source>
</evidence>
<evidence type="ECO:0000256" key="12">
    <source>
        <dbReference type="PROSITE-ProRule" id="PRU00023"/>
    </source>
</evidence>
<keyword evidence="14" id="KW-1185">Reference proteome</keyword>
<keyword evidence="7" id="KW-0528">Neurotoxin</keyword>
<dbReference type="Gene3D" id="1.25.40.20">
    <property type="entry name" value="Ankyrin repeat-containing domain"/>
    <property type="match status" value="2"/>
</dbReference>
<dbReference type="Pfam" id="PF12796">
    <property type="entry name" value="Ank_2"/>
    <property type="match status" value="1"/>
</dbReference>
<dbReference type="InterPro" id="IPR036770">
    <property type="entry name" value="Ankyrin_rpt-contain_sf"/>
</dbReference>
<evidence type="ECO:0000256" key="1">
    <source>
        <dbReference type="ARBA" id="ARBA00004175"/>
    </source>
</evidence>
<dbReference type="Pfam" id="PF00023">
    <property type="entry name" value="Ank"/>
    <property type="match status" value="1"/>
</dbReference>
<feature type="repeat" description="ANK" evidence="12">
    <location>
        <begin position="64"/>
        <end position="96"/>
    </location>
</feature>
<keyword evidence="11" id="KW-1053">Target membrane</keyword>
<keyword evidence="4" id="KW-0964">Secreted</keyword>
<dbReference type="Proteomes" id="UP000887116">
    <property type="component" value="Unassembled WGS sequence"/>
</dbReference>
<evidence type="ECO:0000256" key="5">
    <source>
        <dbReference type="ARBA" id="ARBA00022537"/>
    </source>
</evidence>
<keyword evidence="9" id="KW-0638">Presynaptic neurotoxin</keyword>
<dbReference type="GO" id="GO:0090729">
    <property type="term" value="F:toxin activity"/>
    <property type="evidence" value="ECO:0007669"/>
    <property type="project" value="UniProtKB-KW"/>
</dbReference>
<dbReference type="EMBL" id="BMAO01021165">
    <property type="protein sequence ID" value="GFQ72354.1"/>
    <property type="molecule type" value="Genomic_DNA"/>
</dbReference>
<evidence type="ECO:0000256" key="2">
    <source>
        <dbReference type="ARBA" id="ARBA00004613"/>
    </source>
</evidence>
<dbReference type="GO" id="GO:0044231">
    <property type="term" value="C:host cell presynaptic membrane"/>
    <property type="evidence" value="ECO:0007669"/>
    <property type="project" value="UniProtKB-KW"/>
</dbReference>
<dbReference type="PANTHER" id="PTHR24124:SF14">
    <property type="entry name" value="CHROMOSOME UNDETERMINED SCAFFOLD_25, WHOLE GENOME SHOTGUN SEQUENCE"/>
    <property type="match status" value="1"/>
</dbReference>
<keyword evidence="6" id="KW-0800">Toxin</keyword>
<dbReference type="SMART" id="SM00248">
    <property type="entry name" value="ANK"/>
    <property type="match status" value="3"/>
</dbReference>
<dbReference type="OrthoDB" id="6434844at2759"/>
<evidence type="ECO:0000256" key="8">
    <source>
        <dbReference type="ARBA" id="ARBA00022737"/>
    </source>
</evidence>
<reference evidence="13" key="1">
    <citation type="submission" date="2020-07" db="EMBL/GenBank/DDBJ databases">
        <title>Multicomponent nature underlies the extraordinary mechanical properties of spider dragline silk.</title>
        <authorList>
            <person name="Kono N."/>
            <person name="Nakamura H."/>
            <person name="Mori M."/>
            <person name="Yoshida Y."/>
            <person name="Ohtoshi R."/>
            <person name="Malay A.D."/>
            <person name="Moran D.A.P."/>
            <person name="Tomita M."/>
            <person name="Numata K."/>
            <person name="Arakawa K."/>
        </authorList>
    </citation>
    <scope>NUCLEOTIDE SEQUENCE</scope>
</reference>
<dbReference type="PROSITE" id="PS50297">
    <property type="entry name" value="ANK_REP_REGION"/>
    <property type="match status" value="2"/>
</dbReference>
<gene>
    <name evidence="13" type="primary">WCLE_002660</name>
    <name evidence="13" type="ORF">TNCT_507011</name>
</gene>
<keyword evidence="8" id="KW-0677">Repeat</keyword>
<evidence type="ECO:0000256" key="10">
    <source>
        <dbReference type="ARBA" id="ARBA00023043"/>
    </source>
</evidence>
<dbReference type="PROSITE" id="PS50088">
    <property type="entry name" value="ANK_REPEAT"/>
    <property type="match status" value="3"/>
</dbReference>
<comment type="subcellular location">
    <subcellularLocation>
        <location evidence="2">Secreted</location>
    </subcellularLocation>
    <subcellularLocation>
        <location evidence="1">Target cell membrane</location>
    </subcellularLocation>
</comment>
<dbReference type="GO" id="GO:0010468">
    <property type="term" value="P:regulation of gene expression"/>
    <property type="evidence" value="ECO:0007669"/>
    <property type="project" value="TreeGrafter"/>
</dbReference>
<keyword evidence="5" id="KW-1052">Target cell membrane</keyword>
<evidence type="ECO:0000256" key="9">
    <source>
        <dbReference type="ARBA" id="ARBA00023028"/>
    </source>
</evidence>